<organism evidence="1 2">
    <name type="scientific">Tectimicrobiota bacterium</name>
    <dbReference type="NCBI Taxonomy" id="2528274"/>
    <lineage>
        <taxon>Bacteria</taxon>
        <taxon>Pseudomonadati</taxon>
        <taxon>Nitrospinota/Tectimicrobiota group</taxon>
        <taxon>Candidatus Tectimicrobiota</taxon>
    </lineage>
</organism>
<gene>
    <name evidence="1" type="ORF">HYY65_08205</name>
</gene>
<protein>
    <recommendedName>
        <fullName evidence="3">rRNA small subunit methyltransferase F RNA-binding PUA-like domain-containing protein</fullName>
    </recommendedName>
</protein>
<dbReference type="PROSITE" id="PS01165">
    <property type="entry name" value="COPPER_AMINE_OXID_2"/>
    <property type="match status" value="1"/>
</dbReference>
<proteinExistence type="predicted"/>
<reference evidence="1" key="1">
    <citation type="submission" date="2020-07" db="EMBL/GenBank/DDBJ databases">
        <title>Huge and variable diversity of episymbiotic CPR bacteria and DPANN archaea in groundwater ecosystems.</title>
        <authorList>
            <person name="He C.Y."/>
            <person name="Keren R."/>
            <person name="Whittaker M."/>
            <person name="Farag I.F."/>
            <person name="Doudna J."/>
            <person name="Cate J.H.D."/>
            <person name="Banfield J.F."/>
        </authorList>
    </citation>
    <scope>NUCLEOTIDE SEQUENCE</scope>
    <source>
        <strain evidence="1">NC_groundwater_717_Ag_S-0.2um_59_8</strain>
    </source>
</reference>
<evidence type="ECO:0000313" key="1">
    <source>
        <dbReference type="EMBL" id="MBI3015021.1"/>
    </source>
</evidence>
<sequence length="140" mass="15197">MAARFGIPEEIFAAYGILDAGSNLRLVSASPHLDSLSAIKVEVVGLRLVRKTNKGWKPTSAALQFLAPWITKSLVHLEPAEEIPFLQGQAIQRAFEVEPGYVAVQGRTGILGCGLYRPPFLLSQIPASSRAPFFFSEASE</sequence>
<evidence type="ECO:0000313" key="2">
    <source>
        <dbReference type="Proteomes" id="UP000741360"/>
    </source>
</evidence>
<name>A0A932GPN5_UNCTE</name>
<dbReference type="EMBL" id="JACPSX010000157">
    <property type="protein sequence ID" value="MBI3015021.1"/>
    <property type="molecule type" value="Genomic_DNA"/>
</dbReference>
<dbReference type="InterPro" id="IPR049947">
    <property type="entry name" value="Cu_Am_Ox_Cu-bd"/>
</dbReference>
<comment type="caution">
    <text evidence="1">The sequence shown here is derived from an EMBL/GenBank/DDBJ whole genome shotgun (WGS) entry which is preliminary data.</text>
</comment>
<accession>A0A932GPN5</accession>
<evidence type="ECO:0008006" key="3">
    <source>
        <dbReference type="Google" id="ProtNLM"/>
    </source>
</evidence>
<dbReference type="Proteomes" id="UP000741360">
    <property type="component" value="Unassembled WGS sequence"/>
</dbReference>
<dbReference type="AlphaFoldDB" id="A0A932GPN5"/>